<dbReference type="OrthoDB" id="418495at2759"/>
<organism evidence="2 3">
    <name type="scientific">Trichoderma longibrachiatum ATCC 18648</name>
    <dbReference type="NCBI Taxonomy" id="983965"/>
    <lineage>
        <taxon>Eukaryota</taxon>
        <taxon>Fungi</taxon>
        <taxon>Dikarya</taxon>
        <taxon>Ascomycota</taxon>
        <taxon>Pezizomycotina</taxon>
        <taxon>Sordariomycetes</taxon>
        <taxon>Hypocreomycetidae</taxon>
        <taxon>Hypocreales</taxon>
        <taxon>Hypocreaceae</taxon>
        <taxon>Trichoderma</taxon>
    </lineage>
</organism>
<evidence type="ECO:0000313" key="2">
    <source>
        <dbReference type="EMBL" id="PTB72445.1"/>
    </source>
</evidence>
<reference evidence="2 3" key="1">
    <citation type="submission" date="2016-07" db="EMBL/GenBank/DDBJ databases">
        <title>Multiple horizontal gene transfer events from other fungi enriched the ability of initially mycotrophic Trichoderma (Ascomycota) to feed on dead plant biomass.</title>
        <authorList>
            <consortium name="DOE Joint Genome Institute"/>
            <person name="Aerts A."/>
            <person name="Atanasova L."/>
            <person name="Chenthamara K."/>
            <person name="Zhang J."/>
            <person name="Grujic M."/>
            <person name="Henrissat B."/>
            <person name="Kuo A."/>
            <person name="Salamov A."/>
            <person name="Lipzen A."/>
            <person name="Labutti K."/>
            <person name="Barry K."/>
            <person name="Miao Y."/>
            <person name="Rahimi M.J."/>
            <person name="Shen Q."/>
            <person name="Grigoriev I.V."/>
            <person name="Kubicek C.P."/>
            <person name="Druzhinina I.S."/>
        </authorList>
    </citation>
    <scope>NUCLEOTIDE SEQUENCE [LARGE SCALE GENOMIC DNA]</scope>
    <source>
        <strain evidence="2 3">ATCC 18648</strain>
    </source>
</reference>
<evidence type="ECO:0000313" key="3">
    <source>
        <dbReference type="Proteomes" id="UP000240760"/>
    </source>
</evidence>
<name>A0A2T4BT24_TRILO</name>
<dbReference type="EMBL" id="KZ679141">
    <property type="protein sequence ID" value="PTB72445.1"/>
    <property type="molecule type" value="Genomic_DNA"/>
</dbReference>
<dbReference type="Proteomes" id="UP000240760">
    <property type="component" value="Unassembled WGS sequence"/>
</dbReference>
<feature type="compositionally biased region" description="Low complexity" evidence="1">
    <location>
        <begin position="1"/>
        <end position="13"/>
    </location>
</feature>
<gene>
    <name evidence="2" type="ORF">M440DRAFT_157462</name>
</gene>
<feature type="region of interest" description="Disordered" evidence="1">
    <location>
        <begin position="143"/>
        <end position="481"/>
    </location>
</feature>
<feature type="compositionally biased region" description="Basic residues" evidence="1">
    <location>
        <begin position="154"/>
        <end position="163"/>
    </location>
</feature>
<evidence type="ECO:0000256" key="1">
    <source>
        <dbReference type="SAM" id="MobiDB-lite"/>
    </source>
</evidence>
<sequence length="481" mass="52609">MAAITAARGAPTALTPPSSSHGDESSWRYRDQREEAYNQSGAGYYDDEAPRLNGNSSNRYDSRVDGRTQKMQNGHRTSAPWDAHAEGGVQSPVEFDNIRSDWSTGEPETEDFTHRGRTDAAAPEVESKWIHRDKLAQIESEELQAAGFIPKSRATSKQRRDKSARRGTETSEARPKQEDSGDASASPWDFRVPDEVVEEQENSASAAANAKGGSRIPVAKARSRSGSTTLRELAPGATPVEKPKPAQRSATDTSPKKPTANRKNSEPVNAKPKAAGRPKTRSGPSKDSTGNARPTTRSGEASLKQPEGNPPWMVNSYKPDPRLPPEQQIIPTVAKRLMQEKWEQEGKFGDAYDKDFRPLNTNALPMFRENSAPLEGTQQERPAEEEAKSPVTEPQSDEWPLKPEPPKSPLPRLGSSYSTMPKISDVQPPKSPLPGQRPPQTPQGTTQSQSQLSEKAQSTQRMPDVPDDQDQKGGCGCCVVM</sequence>
<feature type="region of interest" description="Disordered" evidence="1">
    <location>
        <begin position="1"/>
        <end position="128"/>
    </location>
</feature>
<feature type="compositionally biased region" description="Basic and acidic residues" evidence="1">
    <location>
        <begin position="337"/>
        <end position="357"/>
    </location>
</feature>
<evidence type="ECO:0008006" key="4">
    <source>
        <dbReference type="Google" id="ProtNLM"/>
    </source>
</evidence>
<dbReference type="AlphaFoldDB" id="A0A2T4BT24"/>
<accession>A0A2T4BT24</accession>
<proteinExistence type="predicted"/>
<feature type="compositionally biased region" description="Basic and acidic residues" evidence="1">
    <location>
        <begin position="21"/>
        <end position="36"/>
    </location>
</feature>
<feature type="compositionally biased region" description="Basic and acidic residues" evidence="1">
    <location>
        <begin position="164"/>
        <end position="179"/>
    </location>
</feature>
<protein>
    <recommendedName>
        <fullName evidence="4">TeaA receptor TeaR</fullName>
    </recommendedName>
</protein>
<feature type="compositionally biased region" description="Polar residues" evidence="1">
    <location>
        <begin position="282"/>
        <end position="299"/>
    </location>
</feature>
<feature type="compositionally biased region" description="Pro residues" evidence="1">
    <location>
        <begin position="429"/>
        <end position="441"/>
    </location>
</feature>
<feature type="compositionally biased region" description="Low complexity" evidence="1">
    <location>
        <begin position="442"/>
        <end position="453"/>
    </location>
</feature>
<keyword evidence="3" id="KW-1185">Reference proteome</keyword>
<dbReference type="STRING" id="983965.A0A2T4BT24"/>